<dbReference type="PRINTS" id="PR00344">
    <property type="entry name" value="BCTRLSENSOR"/>
</dbReference>
<dbReference type="RefSeq" id="WP_052343264.1">
    <property type="nucleotide sequence ID" value="NZ_BAMD01000009.1"/>
</dbReference>
<evidence type="ECO:0000256" key="6">
    <source>
        <dbReference type="ARBA" id="ARBA00022840"/>
    </source>
</evidence>
<sequence>MKNYFGWQLVFRILIILALTVVAVICFVNQGLYTVLGILSFLVLIYSIVSFVKYLNRVHEHINFFFDAVLNEDFNSVYSFHSKSKVFTQLNYKLAKLNHKIQDALMANAQQEQYFRALIEHIGTGILTCNSDGFVIDANSGMRQLLGLDQLTHTKQLKKVDEGLMCAVCNIRHKEQKVVRFKGGVHQSAVKILLKAVAFQTGKERLMLISAQDINKELDENELDSWTKLIRVLTHEIMNSIAPITSLSESIASFYTKNGMPVAREQVTDKTIETTIRGLDVIQEQGKGLISFVESYRSLMRLPKPKKENIDLYSFLENHMIIHQKEGVTMCLHCADEDRGLVLSADKDQISQVLANLIKNAFYALKKQDHPLLELKCRLNDKKQVEIEVKDNGPGIHADIQDEIFIPFFTTKDEGSGIGLSISRQIMRLHGGWLKVYSTVGLGARFVMLFPKEDVC</sequence>
<dbReference type="InterPro" id="IPR036890">
    <property type="entry name" value="HATPase_C_sf"/>
</dbReference>
<evidence type="ECO:0000256" key="7">
    <source>
        <dbReference type="ARBA" id="ARBA00023012"/>
    </source>
</evidence>
<dbReference type="Proteomes" id="UP000019402">
    <property type="component" value="Unassembled WGS sequence"/>
</dbReference>
<dbReference type="PANTHER" id="PTHR43065">
    <property type="entry name" value="SENSOR HISTIDINE KINASE"/>
    <property type="match status" value="1"/>
</dbReference>
<keyword evidence="8" id="KW-1133">Transmembrane helix</keyword>
<evidence type="ECO:0000313" key="12">
    <source>
        <dbReference type="Proteomes" id="UP000019402"/>
    </source>
</evidence>
<keyword evidence="8" id="KW-0472">Membrane</keyword>
<dbReference type="PROSITE" id="PS50112">
    <property type="entry name" value="PAS"/>
    <property type="match status" value="1"/>
</dbReference>
<accession>W7XW05</accession>
<dbReference type="SUPFAM" id="SSF55874">
    <property type="entry name" value="ATPase domain of HSP90 chaperone/DNA topoisomerase II/histidine kinase"/>
    <property type="match status" value="1"/>
</dbReference>
<dbReference type="InterPro" id="IPR000014">
    <property type="entry name" value="PAS"/>
</dbReference>
<evidence type="ECO:0000256" key="8">
    <source>
        <dbReference type="SAM" id="Phobius"/>
    </source>
</evidence>
<evidence type="ECO:0000256" key="2">
    <source>
        <dbReference type="ARBA" id="ARBA00012438"/>
    </source>
</evidence>
<dbReference type="SMART" id="SM00387">
    <property type="entry name" value="HATPase_c"/>
    <property type="match status" value="1"/>
</dbReference>
<dbReference type="GO" id="GO:0000160">
    <property type="term" value="P:phosphorelay signal transduction system"/>
    <property type="evidence" value="ECO:0007669"/>
    <property type="project" value="UniProtKB-KW"/>
</dbReference>
<dbReference type="InterPro" id="IPR035965">
    <property type="entry name" value="PAS-like_dom_sf"/>
</dbReference>
<keyword evidence="4" id="KW-0547">Nucleotide-binding</keyword>
<evidence type="ECO:0000256" key="3">
    <source>
        <dbReference type="ARBA" id="ARBA00022679"/>
    </source>
</evidence>
<dbReference type="STRING" id="869213.GCA_000517085_03419"/>
<proteinExistence type="predicted"/>
<dbReference type="EC" id="2.7.13.3" evidence="2"/>
<dbReference type="AlphaFoldDB" id="W7XW05"/>
<feature type="transmembrane region" description="Helical" evidence="8">
    <location>
        <begin position="35"/>
        <end position="55"/>
    </location>
</feature>
<evidence type="ECO:0000259" key="10">
    <source>
        <dbReference type="PROSITE" id="PS50112"/>
    </source>
</evidence>
<name>W7XW05_9BACT</name>
<evidence type="ECO:0000256" key="1">
    <source>
        <dbReference type="ARBA" id="ARBA00000085"/>
    </source>
</evidence>
<keyword evidence="6" id="KW-0067">ATP-binding</keyword>
<dbReference type="PROSITE" id="PS50109">
    <property type="entry name" value="HIS_KIN"/>
    <property type="match status" value="1"/>
</dbReference>
<dbReference type="GO" id="GO:0004673">
    <property type="term" value="F:protein histidine kinase activity"/>
    <property type="evidence" value="ECO:0007669"/>
    <property type="project" value="UniProtKB-EC"/>
</dbReference>
<evidence type="ECO:0000256" key="5">
    <source>
        <dbReference type="ARBA" id="ARBA00022777"/>
    </source>
</evidence>
<dbReference type="eggNOG" id="COG5000">
    <property type="taxonomic scope" value="Bacteria"/>
</dbReference>
<dbReference type="Pfam" id="PF02518">
    <property type="entry name" value="HATPase_c"/>
    <property type="match status" value="1"/>
</dbReference>
<evidence type="ECO:0000259" key="9">
    <source>
        <dbReference type="PROSITE" id="PS50109"/>
    </source>
</evidence>
<keyword evidence="8" id="KW-0812">Transmembrane</keyword>
<feature type="domain" description="PAS" evidence="10">
    <location>
        <begin position="111"/>
        <end position="150"/>
    </location>
</feature>
<gene>
    <name evidence="11" type="ORF">JCM21142_31080</name>
</gene>
<reference evidence="11 12" key="1">
    <citation type="journal article" date="2014" name="Genome Announc.">
        <title>Draft Genome Sequence of Cytophaga fermentans JCM 21142T, a Facultative Anaerobe Isolated from Marine Mud.</title>
        <authorList>
            <person name="Starns D."/>
            <person name="Oshima K."/>
            <person name="Suda W."/>
            <person name="Iino T."/>
            <person name="Yuki M."/>
            <person name="Inoue J."/>
            <person name="Kitamura K."/>
            <person name="Iida T."/>
            <person name="Darby A."/>
            <person name="Hattori M."/>
            <person name="Ohkuma M."/>
        </authorList>
    </citation>
    <scope>NUCLEOTIDE SEQUENCE [LARGE SCALE GENOMIC DNA]</scope>
    <source>
        <strain evidence="11 12">JCM 21142</strain>
    </source>
</reference>
<dbReference type="Gene3D" id="3.30.450.20">
    <property type="entry name" value="PAS domain"/>
    <property type="match status" value="1"/>
</dbReference>
<protein>
    <recommendedName>
        <fullName evidence="2">histidine kinase</fullName>
        <ecNumber evidence="2">2.7.13.3</ecNumber>
    </recommendedName>
</protein>
<feature type="transmembrane region" description="Helical" evidence="8">
    <location>
        <begin position="6"/>
        <end position="28"/>
    </location>
</feature>
<keyword evidence="5" id="KW-0418">Kinase</keyword>
<dbReference type="Gene3D" id="3.30.565.10">
    <property type="entry name" value="Histidine kinase-like ATPase, C-terminal domain"/>
    <property type="match status" value="1"/>
</dbReference>
<keyword evidence="3" id="KW-0808">Transferase</keyword>
<dbReference type="GO" id="GO:0005524">
    <property type="term" value="F:ATP binding"/>
    <property type="evidence" value="ECO:0007669"/>
    <property type="project" value="UniProtKB-KW"/>
</dbReference>
<dbReference type="InterPro" id="IPR004358">
    <property type="entry name" value="Sig_transdc_His_kin-like_C"/>
</dbReference>
<evidence type="ECO:0000256" key="4">
    <source>
        <dbReference type="ARBA" id="ARBA00022741"/>
    </source>
</evidence>
<keyword evidence="7" id="KW-0902">Two-component regulatory system</keyword>
<dbReference type="OrthoDB" id="1931120at2"/>
<comment type="caution">
    <text evidence="11">The sequence shown here is derived from an EMBL/GenBank/DDBJ whole genome shotgun (WGS) entry which is preliminary data.</text>
</comment>
<dbReference type="SUPFAM" id="SSF55785">
    <property type="entry name" value="PYP-like sensor domain (PAS domain)"/>
    <property type="match status" value="1"/>
</dbReference>
<keyword evidence="12" id="KW-1185">Reference proteome</keyword>
<dbReference type="PANTHER" id="PTHR43065:SF46">
    <property type="entry name" value="C4-DICARBOXYLATE TRANSPORT SENSOR PROTEIN DCTB"/>
    <property type="match status" value="1"/>
</dbReference>
<comment type="catalytic activity">
    <reaction evidence="1">
        <text>ATP + protein L-histidine = ADP + protein N-phospho-L-histidine.</text>
        <dbReference type="EC" id="2.7.13.3"/>
    </reaction>
</comment>
<dbReference type="EMBL" id="BAMD01000009">
    <property type="protein sequence ID" value="GAF02445.1"/>
    <property type="molecule type" value="Genomic_DNA"/>
</dbReference>
<dbReference type="InterPro" id="IPR003594">
    <property type="entry name" value="HATPase_dom"/>
</dbReference>
<evidence type="ECO:0000313" key="11">
    <source>
        <dbReference type="EMBL" id="GAF02445.1"/>
    </source>
</evidence>
<feature type="domain" description="Histidine kinase" evidence="9">
    <location>
        <begin position="232"/>
        <end position="454"/>
    </location>
</feature>
<dbReference type="InterPro" id="IPR005467">
    <property type="entry name" value="His_kinase_dom"/>
</dbReference>
<organism evidence="11 12">
    <name type="scientific">Saccharicrinis fermentans DSM 9555 = JCM 21142</name>
    <dbReference type="NCBI Taxonomy" id="869213"/>
    <lineage>
        <taxon>Bacteria</taxon>
        <taxon>Pseudomonadati</taxon>
        <taxon>Bacteroidota</taxon>
        <taxon>Bacteroidia</taxon>
        <taxon>Marinilabiliales</taxon>
        <taxon>Marinilabiliaceae</taxon>
        <taxon>Saccharicrinis</taxon>
    </lineage>
</organism>
<dbReference type="Pfam" id="PF13188">
    <property type="entry name" value="PAS_8"/>
    <property type="match status" value="1"/>
</dbReference>